<dbReference type="EnsemblMetazoa" id="XM_019997458.1">
    <property type="protein sequence ID" value="XP_019853017.1"/>
    <property type="gene ID" value="LOC109582614"/>
</dbReference>
<feature type="compositionally biased region" description="Acidic residues" evidence="1">
    <location>
        <begin position="195"/>
        <end position="210"/>
    </location>
</feature>
<reference evidence="2" key="2">
    <citation type="submission" date="2017-05" db="UniProtKB">
        <authorList>
            <consortium name="EnsemblMetazoa"/>
        </authorList>
    </citation>
    <scope>IDENTIFICATION</scope>
</reference>
<evidence type="ECO:0000313" key="3">
    <source>
        <dbReference type="Proteomes" id="UP000007879"/>
    </source>
</evidence>
<dbReference type="KEGG" id="aqu:109582614"/>
<proteinExistence type="predicted"/>
<dbReference type="InParanoid" id="A0A1X7UQW3"/>
<feature type="region of interest" description="Disordered" evidence="1">
    <location>
        <begin position="1"/>
        <end position="148"/>
    </location>
</feature>
<feature type="compositionally biased region" description="Basic and acidic residues" evidence="1">
    <location>
        <begin position="64"/>
        <end position="98"/>
    </location>
</feature>
<sequence length="314" mass="34686">MANQISKKWPSIMEKRKDTSSTGPITSTASEVSLRFDYQSERTRSNSDSTDNEEIPVVGYPPADDVHVSGDKVSLEEDEGRRTEEMSDKEESTEERRNEKKRLNRNEEGLQEGELEEKLSKKLKTEEVREKEKAVEVQNEANHSDSDATDIALTVMDYTDDFYKGRHNTSNKANSMLCSPEVDSPAANEIRASDSEENENGSSDAIDEEISQPITNSINDITSYVADTDPERPQAPSIMLNIGLEYYVHNWEAGPADTMRIHVVTFGNGTLSGSTDVSSEEGEIGGFPLPGLTNAIESPVSVVSTDQGRSDCVH</sequence>
<dbReference type="EnsemblMetazoa" id="Aqu2.1.29904_001">
    <property type="protein sequence ID" value="Aqu2.1.29904_001"/>
    <property type="gene ID" value="Aqu2.1.29904"/>
</dbReference>
<feature type="compositionally biased region" description="Polar residues" evidence="1">
    <location>
        <begin position="20"/>
        <end position="31"/>
    </location>
</feature>
<evidence type="ECO:0000256" key="1">
    <source>
        <dbReference type="SAM" id="MobiDB-lite"/>
    </source>
</evidence>
<reference evidence="3" key="1">
    <citation type="journal article" date="2010" name="Nature">
        <title>The Amphimedon queenslandica genome and the evolution of animal complexity.</title>
        <authorList>
            <person name="Srivastava M."/>
            <person name="Simakov O."/>
            <person name="Chapman J."/>
            <person name="Fahey B."/>
            <person name="Gauthier M.E."/>
            <person name="Mitros T."/>
            <person name="Richards G.S."/>
            <person name="Conaco C."/>
            <person name="Dacre M."/>
            <person name="Hellsten U."/>
            <person name="Larroux C."/>
            <person name="Putnam N.H."/>
            <person name="Stanke M."/>
            <person name="Adamska M."/>
            <person name="Darling A."/>
            <person name="Degnan S.M."/>
            <person name="Oakley T.H."/>
            <person name="Plachetzki D.C."/>
            <person name="Zhai Y."/>
            <person name="Adamski M."/>
            <person name="Calcino A."/>
            <person name="Cummins S.F."/>
            <person name="Goodstein D.M."/>
            <person name="Harris C."/>
            <person name="Jackson D.J."/>
            <person name="Leys S.P."/>
            <person name="Shu S."/>
            <person name="Woodcroft B.J."/>
            <person name="Vervoort M."/>
            <person name="Kosik K.S."/>
            <person name="Manning G."/>
            <person name="Degnan B.M."/>
            <person name="Rokhsar D.S."/>
        </authorList>
    </citation>
    <scope>NUCLEOTIDE SEQUENCE [LARGE SCALE GENOMIC DNA]</scope>
</reference>
<keyword evidence="3" id="KW-1185">Reference proteome</keyword>
<name>A0A1X7UQW3_AMPQE</name>
<accession>A0A1X7UQW3</accession>
<dbReference type="AlphaFoldDB" id="A0A1X7UQW3"/>
<gene>
    <name evidence="2" type="primary">109582614</name>
</gene>
<dbReference type="Proteomes" id="UP000007879">
    <property type="component" value="Unassembled WGS sequence"/>
</dbReference>
<evidence type="ECO:0000313" key="2">
    <source>
        <dbReference type="EnsemblMetazoa" id="Aqu2.1.29904_001"/>
    </source>
</evidence>
<feature type="region of interest" description="Disordered" evidence="1">
    <location>
        <begin position="192"/>
        <end position="214"/>
    </location>
</feature>
<feature type="compositionally biased region" description="Basic and acidic residues" evidence="1">
    <location>
        <begin position="116"/>
        <end position="135"/>
    </location>
</feature>
<organism evidence="2">
    <name type="scientific">Amphimedon queenslandica</name>
    <name type="common">Sponge</name>
    <dbReference type="NCBI Taxonomy" id="400682"/>
    <lineage>
        <taxon>Eukaryota</taxon>
        <taxon>Metazoa</taxon>
        <taxon>Porifera</taxon>
        <taxon>Demospongiae</taxon>
        <taxon>Heteroscleromorpha</taxon>
        <taxon>Haplosclerida</taxon>
        <taxon>Niphatidae</taxon>
        <taxon>Amphimedon</taxon>
    </lineage>
</organism>
<protein>
    <submittedName>
        <fullName evidence="2">Uncharacterized protein</fullName>
    </submittedName>
</protein>